<evidence type="ECO:0000256" key="5">
    <source>
        <dbReference type="ARBA" id="ARBA00023204"/>
    </source>
</evidence>
<dbReference type="Pfam" id="PF11967">
    <property type="entry name" value="RecO_N"/>
    <property type="match status" value="1"/>
</dbReference>
<dbReference type="InterPro" id="IPR042242">
    <property type="entry name" value="RecO_C"/>
</dbReference>
<dbReference type="RefSeq" id="WP_119883348.1">
    <property type="nucleotide sequence ID" value="NZ_CP032418.1"/>
</dbReference>
<gene>
    <name evidence="7 9" type="primary">recO</name>
    <name evidence="9" type="ORF">D3873_06810</name>
</gene>
<dbReference type="Gene3D" id="1.20.1440.120">
    <property type="entry name" value="Recombination protein O, C-terminal domain"/>
    <property type="match status" value="1"/>
</dbReference>
<evidence type="ECO:0000256" key="6">
    <source>
        <dbReference type="ARBA" id="ARBA00033409"/>
    </source>
</evidence>
<dbReference type="SUPFAM" id="SSF57863">
    <property type="entry name" value="ArfGap/RecO-like zinc finger"/>
    <property type="match status" value="1"/>
</dbReference>
<evidence type="ECO:0000313" key="10">
    <source>
        <dbReference type="Proteomes" id="UP000265725"/>
    </source>
</evidence>
<keyword evidence="10" id="KW-1185">Reference proteome</keyword>
<evidence type="ECO:0000256" key="2">
    <source>
        <dbReference type="ARBA" id="ARBA00021310"/>
    </source>
</evidence>
<protein>
    <recommendedName>
        <fullName evidence="2 7">DNA repair protein RecO</fullName>
    </recommendedName>
    <alternativeName>
        <fullName evidence="6 7">Recombination protein O</fullName>
    </alternativeName>
</protein>
<name>A0A385YS69_9BACL</name>
<dbReference type="Gene3D" id="2.40.50.140">
    <property type="entry name" value="Nucleic acid-binding proteins"/>
    <property type="match status" value="1"/>
</dbReference>
<dbReference type="InterPro" id="IPR003717">
    <property type="entry name" value="RecO"/>
</dbReference>
<proteinExistence type="inferred from homology"/>
<dbReference type="InterPro" id="IPR022572">
    <property type="entry name" value="DNA_rep/recomb_RecO_N"/>
</dbReference>
<keyword evidence="5 7" id="KW-0234">DNA repair</keyword>
<comment type="similarity">
    <text evidence="1 7">Belongs to the RecO family.</text>
</comment>
<dbReference type="GO" id="GO:0043590">
    <property type="term" value="C:bacterial nucleoid"/>
    <property type="evidence" value="ECO:0007669"/>
    <property type="project" value="TreeGrafter"/>
</dbReference>
<dbReference type="GO" id="GO:0006302">
    <property type="term" value="P:double-strand break repair"/>
    <property type="evidence" value="ECO:0007669"/>
    <property type="project" value="TreeGrafter"/>
</dbReference>
<dbReference type="SUPFAM" id="SSF50249">
    <property type="entry name" value="Nucleic acid-binding proteins"/>
    <property type="match status" value="1"/>
</dbReference>
<evidence type="ECO:0000256" key="4">
    <source>
        <dbReference type="ARBA" id="ARBA00023172"/>
    </source>
</evidence>
<dbReference type="AlphaFoldDB" id="A0A385YS69"/>
<evidence type="ECO:0000259" key="8">
    <source>
        <dbReference type="Pfam" id="PF11967"/>
    </source>
</evidence>
<dbReference type="EMBL" id="CP032418">
    <property type="protein sequence ID" value="AYC29609.1"/>
    <property type="molecule type" value="Genomic_DNA"/>
</dbReference>
<evidence type="ECO:0000256" key="1">
    <source>
        <dbReference type="ARBA" id="ARBA00007452"/>
    </source>
</evidence>
<dbReference type="OrthoDB" id="9797083at2"/>
<comment type="function">
    <text evidence="7">Involved in DNA repair and RecF pathway recombination.</text>
</comment>
<dbReference type="Pfam" id="PF02565">
    <property type="entry name" value="RecO_C"/>
    <property type="match status" value="1"/>
</dbReference>
<evidence type="ECO:0000256" key="3">
    <source>
        <dbReference type="ARBA" id="ARBA00022763"/>
    </source>
</evidence>
<dbReference type="PANTHER" id="PTHR33991">
    <property type="entry name" value="DNA REPAIR PROTEIN RECO"/>
    <property type="match status" value="1"/>
</dbReference>
<keyword evidence="3 7" id="KW-0227">DNA damage</keyword>
<dbReference type="Proteomes" id="UP000265725">
    <property type="component" value="Chromosome"/>
</dbReference>
<dbReference type="KEGG" id="paek:D3873_06810"/>
<evidence type="ECO:0000313" key="9">
    <source>
        <dbReference type="EMBL" id="AYC29609.1"/>
    </source>
</evidence>
<accession>A0A385YS69</accession>
<evidence type="ECO:0000256" key="7">
    <source>
        <dbReference type="HAMAP-Rule" id="MF_00201"/>
    </source>
</evidence>
<feature type="domain" description="DNA replication/recombination mediator RecO N-terminal" evidence="8">
    <location>
        <begin position="1"/>
        <end position="78"/>
    </location>
</feature>
<dbReference type="GO" id="GO:0006310">
    <property type="term" value="P:DNA recombination"/>
    <property type="evidence" value="ECO:0007669"/>
    <property type="project" value="UniProtKB-UniRule"/>
</dbReference>
<dbReference type="NCBIfam" id="TIGR00613">
    <property type="entry name" value="reco"/>
    <property type="match status" value="1"/>
</dbReference>
<dbReference type="HAMAP" id="MF_00201">
    <property type="entry name" value="RecO"/>
    <property type="match status" value="1"/>
</dbReference>
<reference evidence="10" key="1">
    <citation type="submission" date="2018-09" db="EMBL/GenBank/DDBJ databases">
        <authorList>
            <person name="Zhu H."/>
        </authorList>
    </citation>
    <scope>NUCLEOTIDE SEQUENCE [LARGE SCALE GENOMIC DNA]</scope>
    <source>
        <strain evidence="10">K2R23-3</strain>
    </source>
</reference>
<organism evidence="9 10">
    <name type="scientific">Paenisporosarcina cavernae</name>
    <dbReference type="NCBI Taxonomy" id="2320858"/>
    <lineage>
        <taxon>Bacteria</taxon>
        <taxon>Bacillati</taxon>
        <taxon>Bacillota</taxon>
        <taxon>Bacilli</taxon>
        <taxon>Bacillales</taxon>
        <taxon>Caryophanaceae</taxon>
        <taxon>Paenisporosarcina</taxon>
    </lineage>
</organism>
<dbReference type="InterPro" id="IPR037278">
    <property type="entry name" value="ARFGAP/RecO"/>
</dbReference>
<dbReference type="PANTHER" id="PTHR33991:SF1">
    <property type="entry name" value="DNA REPAIR PROTEIN RECO"/>
    <property type="match status" value="1"/>
</dbReference>
<dbReference type="InterPro" id="IPR012340">
    <property type="entry name" value="NA-bd_OB-fold"/>
</dbReference>
<keyword evidence="4 7" id="KW-0233">DNA recombination</keyword>
<sequence length="266" mass="30501">MLHRIEGIVIKTRDYGETNKIVTVYTKENGKITAMARGAKKAASRLSAITQLFSYGSFLIQKGSGMGTIQQGELLESYRFLREDFEATAYASYIVEIMDRLTEEERPSDGIYHLLLQALHAISEKYDPEAIALFVEWKMLQVAGIYPMMTKCTNCGASEGEFAFSFQQIGLLCHRCFEVDPYIIRLTPTQLKLIRLFMEVPIEQVGKLEIKKETKQFIKKIVRTIYDEQTGLRLKSRKFLDQIDRTPDWFSQTKASPSKEEKPDSP</sequence>